<keyword evidence="2" id="KW-1185">Reference proteome</keyword>
<reference evidence="1 2" key="1">
    <citation type="submission" date="2006-10" db="EMBL/GenBank/DDBJ databases">
        <title>Complete sequence of chromosome of Pelobacter propionicus DSM 2379.</title>
        <authorList>
            <consortium name="US DOE Joint Genome Institute"/>
            <person name="Copeland A."/>
            <person name="Lucas S."/>
            <person name="Lapidus A."/>
            <person name="Barry K."/>
            <person name="Detter J.C."/>
            <person name="Glavina del Rio T."/>
            <person name="Hammon N."/>
            <person name="Israni S."/>
            <person name="Dalin E."/>
            <person name="Tice H."/>
            <person name="Pitluck S."/>
            <person name="Saunders E."/>
            <person name="Brettin T."/>
            <person name="Bruce D."/>
            <person name="Han C."/>
            <person name="Tapia R."/>
            <person name="Schmutz J."/>
            <person name="Larimer F."/>
            <person name="Land M."/>
            <person name="Hauser L."/>
            <person name="Kyrpides N."/>
            <person name="Kim E."/>
            <person name="Lovley D."/>
            <person name="Richardson P."/>
        </authorList>
    </citation>
    <scope>NUCLEOTIDE SEQUENCE [LARGE SCALE GENOMIC DNA]</scope>
    <source>
        <strain evidence="2">DSM 2379 / NBRC 103807 / OttBd1</strain>
    </source>
</reference>
<dbReference type="KEGG" id="ppd:Ppro_0185"/>
<evidence type="ECO:0000313" key="1">
    <source>
        <dbReference type="EMBL" id="ABK97821.1"/>
    </source>
</evidence>
<name>A1AKF1_PELPD</name>
<dbReference type="EMBL" id="CP000482">
    <property type="protein sequence ID" value="ABK97821.1"/>
    <property type="molecule type" value="Genomic_DNA"/>
</dbReference>
<dbReference type="Proteomes" id="UP000006732">
    <property type="component" value="Chromosome"/>
</dbReference>
<dbReference type="eggNOG" id="ENOG5031RHM">
    <property type="taxonomic scope" value="Bacteria"/>
</dbReference>
<organism evidence="1 2">
    <name type="scientific">Pelobacter propionicus (strain DSM 2379 / NBRC 103807 / OttBd1)</name>
    <dbReference type="NCBI Taxonomy" id="338966"/>
    <lineage>
        <taxon>Bacteria</taxon>
        <taxon>Pseudomonadati</taxon>
        <taxon>Thermodesulfobacteriota</taxon>
        <taxon>Desulfuromonadia</taxon>
        <taxon>Desulfuromonadales</taxon>
        <taxon>Desulfuromonadaceae</taxon>
        <taxon>Pelobacter</taxon>
    </lineage>
</organism>
<sequence length="173" mass="19074">MVISGSDQAASHGSAGPGPGSLLAVDLGLKTGLALFTRDGRLAWYRSHNFGSVERLKRGVPGLLDTIPDLAALVIEGGGNLAKVWEKEADRRGITTIRIGAEEWRQTFLYAREQRTGIDAKRHAGDFARKVIEWADASRPTSLRHDAAEAIMIGLWGLLHLRWLDEFPKELHR</sequence>
<dbReference type="RefSeq" id="WP_011734135.1">
    <property type="nucleotide sequence ID" value="NC_008609.1"/>
</dbReference>
<accession>A1AKF1</accession>
<dbReference type="HOGENOM" id="CLU_1685284_0_0_7"/>
<dbReference type="AlphaFoldDB" id="A1AKF1"/>
<proteinExistence type="predicted"/>
<gene>
    <name evidence="1" type="ordered locus">Ppro_0185</name>
</gene>
<protein>
    <submittedName>
        <fullName evidence="1">Uncharacterized protein</fullName>
    </submittedName>
</protein>
<evidence type="ECO:0000313" key="2">
    <source>
        <dbReference type="Proteomes" id="UP000006732"/>
    </source>
</evidence>
<dbReference type="STRING" id="338966.Ppro_0185"/>
<dbReference type="OrthoDB" id="1495259at2"/>